<dbReference type="GO" id="GO:0022857">
    <property type="term" value="F:transmembrane transporter activity"/>
    <property type="evidence" value="ECO:0007669"/>
    <property type="project" value="TreeGrafter"/>
</dbReference>
<evidence type="ECO:0000256" key="7">
    <source>
        <dbReference type="ARBA" id="ARBA00023128"/>
    </source>
</evidence>
<organism evidence="11 12">
    <name type="scientific">Sapajus apella</name>
    <name type="common">Brown-capped capuchin</name>
    <name type="synonym">Cebus apella</name>
    <dbReference type="NCBI Taxonomy" id="9515"/>
    <lineage>
        <taxon>Eukaryota</taxon>
        <taxon>Metazoa</taxon>
        <taxon>Chordata</taxon>
        <taxon>Craniata</taxon>
        <taxon>Vertebrata</taxon>
        <taxon>Euteleostomi</taxon>
        <taxon>Mammalia</taxon>
        <taxon>Eutheria</taxon>
        <taxon>Euarchontoglires</taxon>
        <taxon>Primates</taxon>
        <taxon>Haplorrhini</taxon>
        <taxon>Platyrrhini</taxon>
        <taxon>Cebidae</taxon>
        <taxon>Cebinae</taxon>
        <taxon>Sapajus</taxon>
    </lineage>
</organism>
<evidence type="ECO:0000256" key="3">
    <source>
        <dbReference type="ARBA" id="ARBA00022448"/>
    </source>
</evidence>
<feature type="repeat" description="Solcar" evidence="9">
    <location>
        <begin position="138"/>
        <end position="217"/>
    </location>
</feature>
<dbReference type="Proteomes" id="UP000504640">
    <property type="component" value="Unplaced"/>
</dbReference>
<dbReference type="InterPro" id="IPR018108">
    <property type="entry name" value="MCP_transmembrane"/>
</dbReference>
<dbReference type="GeneID" id="116528669"/>
<dbReference type="RefSeq" id="XP_032101992.1">
    <property type="nucleotide sequence ID" value="XM_032246101.1"/>
</dbReference>
<evidence type="ECO:0000313" key="11">
    <source>
        <dbReference type="Proteomes" id="UP000504640"/>
    </source>
</evidence>
<keyword evidence="3 10" id="KW-0813">Transport</keyword>
<dbReference type="PROSITE" id="PS50920">
    <property type="entry name" value="SOLCAR"/>
    <property type="match status" value="2"/>
</dbReference>
<dbReference type="PANTHER" id="PTHR45624">
    <property type="entry name" value="MITOCHONDRIAL BASIC AMINO ACIDS TRANSPORTER-RELATED"/>
    <property type="match status" value="1"/>
</dbReference>
<dbReference type="PANTHER" id="PTHR45624:SF7">
    <property type="entry name" value="SOLUTE CARRIER FAMILY 25 MEMBER 48"/>
    <property type="match status" value="1"/>
</dbReference>
<evidence type="ECO:0000313" key="12">
    <source>
        <dbReference type="RefSeq" id="XP_032101992.1"/>
    </source>
</evidence>
<keyword evidence="11" id="KW-1185">Reference proteome</keyword>
<evidence type="ECO:0000256" key="8">
    <source>
        <dbReference type="ARBA" id="ARBA00023136"/>
    </source>
</evidence>
<evidence type="ECO:0000256" key="4">
    <source>
        <dbReference type="ARBA" id="ARBA00022692"/>
    </source>
</evidence>
<keyword evidence="6" id="KW-1133">Transmembrane helix</keyword>
<comment type="similarity">
    <text evidence="2 10">Belongs to the mitochondrial carrier (TC 2.A.29) family.</text>
</comment>
<dbReference type="InterPro" id="IPR023395">
    <property type="entry name" value="MCP_dom_sf"/>
</dbReference>
<name>A0A6J3F958_SAPAP</name>
<keyword evidence="7" id="KW-0496">Mitochondrion</keyword>
<evidence type="ECO:0000256" key="1">
    <source>
        <dbReference type="ARBA" id="ARBA00004225"/>
    </source>
</evidence>
<evidence type="ECO:0000256" key="2">
    <source>
        <dbReference type="ARBA" id="ARBA00006375"/>
    </source>
</evidence>
<dbReference type="CTD" id="153328"/>
<reference evidence="12" key="1">
    <citation type="submission" date="2025-08" db="UniProtKB">
        <authorList>
            <consortium name="RefSeq"/>
        </authorList>
    </citation>
    <scope>IDENTIFICATION</scope>
    <source>
        <tissue evidence="12">Blood</tissue>
    </source>
</reference>
<accession>A0A6J3F958</accession>
<dbReference type="AlphaFoldDB" id="A0A6J3F958"/>
<protein>
    <submittedName>
        <fullName evidence="12">Solute carrier family 25 member 48 isoform X1</fullName>
    </submittedName>
</protein>
<comment type="subcellular location">
    <subcellularLocation>
        <location evidence="1">Mitochondrion membrane</location>
        <topology evidence="1">Multi-pass membrane protein</topology>
    </subcellularLocation>
</comment>
<sequence length="343" mass="36879">MTLASGMSLAERTLIRAECCAFKVHWGRDVSRPPALGEVSAAAGSAGVSGTGFGVGPAVRSETPTFVLRRARAHGPCLTDAKWALSRLRESETPRATGHGQLPAGRLCGGLDRWCSQRHRRPPSGHSQDSPAGWRRLREYPQLHPHSVQEGEPNLSLKSRAAALGEQLVYQGPVHCIATIVRNEGLAGLYRGASAMLLRDVPGYCLYFIPYVFLSEWITPEACAGPSPCAVWLAGGVAGAISWGTATPMDVVKSRLQADGVYLNKYKGVLDCISQSYQKEGLKGFIPLTGQCKSVCRTHGVIYGRERWTSHQVGFQPSTLSSEPLLPSFTSTLILTLAGAVEL</sequence>
<evidence type="ECO:0000256" key="10">
    <source>
        <dbReference type="RuleBase" id="RU000488"/>
    </source>
</evidence>
<feature type="repeat" description="Solcar" evidence="9">
    <location>
        <begin position="226"/>
        <end position="313"/>
    </location>
</feature>
<gene>
    <name evidence="12" type="primary">SLC25A48</name>
</gene>
<keyword evidence="4 9" id="KW-0812">Transmembrane</keyword>
<dbReference type="InterPro" id="IPR050567">
    <property type="entry name" value="Mitochondrial_Carrier"/>
</dbReference>
<dbReference type="Pfam" id="PF00153">
    <property type="entry name" value="Mito_carr"/>
    <property type="match status" value="2"/>
</dbReference>
<dbReference type="Gene3D" id="1.50.40.10">
    <property type="entry name" value="Mitochondrial carrier domain"/>
    <property type="match status" value="1"/>
</dbReference>
<evidence type="ECO:0000256" key="9">
    <source>
        <dbReference type="PROSITE-ProRule" id="PRU00282"/>
    </source>
</evidence>
<dbReference type="SUPFAM" id="SSF103506">
    <property type="entry name" value="Mitochondrial carrier"/>
    <property type="match status" value="1"/>
</dbReference>
<keyword evidence="8 9" id="KW-0472">Membrane</keyword>
<evidence type="ECO:0000256" key="6">
    <source>
        <dbReference type="ARBA" id="ARBA00022989"/>
    </source>
</evidence>
<proteinExistence type="inferred from homology"/>
<keyword evidence="5" id="KW-0677">Repeat</keyword>
<dbReference type="GO" id="GO:0031966">
    <property type="term" value="C:mitochondrial membrane"/>
    <property type="evidence" value="ECO:0007669"/>
    <property type="project" value="UniProtKB-SubCell"/>
</dbReference>
<evidence type="ECO:0000256" key="5">
    <source>
        <dbReference type="ARBA" id="ARBA00022737"/>
    </source>
</evidence>